<dbReference type="HOGENOM" id="CLU_023797_4_3_1"/>
<evidence type="ECO:0000313" key="11">
    <source>
        <dbReference type="EMBL" id="EGV63014.1"/>
    </source>
</evidence>
<dbReference type="SUPFAM" id="SSF46589">
    <property type="entry name" value="tRNA-binding arm"/>
    <property type="match status" value="1"/>
</dbReference>
<dbReference type="Pfam" id="PF00587">
    <property type="entry name" value="tRNA-synt_2b"/>
    <property type="match status" value="1"/>
</dbReference>
<evidence type="ECO:0000313" key="12">
    <source>
        <dbReference type="Proteomes" id="UP000000707"/>
    </source>
</evidence>
<reference evidence="11 12" key="1">
    <citation type="journal article" date="2011" name="Proc. Natl. Acad. Sci. U.S.A.">
        <title>Comparative genomics of xylose-fermenting fungi for enhanced biofuel production.</title>
        <authorList>
            <person name="Wohlbach D.J."/>
            <person name="Kuo A."/>
            <person name="Sato T.K."/>
            <person name="Potts K.M."/>
            <person name="Salamov A.A."/>
            <person name="LaButti K.M."/>
            <person name="Sun H."/>
            <person name="Clum A."/>
            <person name="Pangilinan J.L."/>
            <person name="Lindquist E.A."/>
            <person name="Lucas S."/>
            <person name="Lapidus A."/>
            <person name="Jin M."/>
            <person name="Gunawan C."/>
            <person name="Balan V."/>
            <person name="Dale B.E."/>
            <person name="Jeffries T.W."/>
            <person name="Zinkel R."/>
            <person name="Barry K.W."/>
            <person name="Grigoriev I.V."/>
            <person name="Gasch A.P."/>
        </authorList>
    </citation>
    <scope>NUCLEOTIDE SEQUENCE [LARGE SCALE GENOMIC DNA]</scope>
    <source>
        <strain evidence="12">ATCC 10573 / BCRC 21748 / CBS 615 / JCM 9827 / NBRC 10315 / NRRL Y-1498 / VKM Y-70</strain>
    </source>
</reference>
<organism evidence="12">
    <name type="scientific">Candida tenuis (strain ATCC 10573 / BCRC 21748 / CBS 615 / JCM 9827 / NBRC 10315 / NRRL Y-1498 / VKM Y-70)</name>
    <name type="common">Yeast</name>
    <name type="synonym">Yamadazyma tenuis</name>
    <dbReference type="NCBI Taxonomy" id="590646"/>
    <lineage>
        <taxon>Eukaryota</taxon>
        <taxon>Fungi</taxon>
        <taxon>Dikarya</taxon>
        <taxon>Ascomycota</taxon>
        <taxon>Saccharomycotina</taxon>
        <taxon>Pichiomycetes</taxon>
        <taxon>Debaryomycetaceae</taxon>
        <taxon>Yamadazyma</taxon>
    </lineage>
</organism>
<name>G3B6T4_CANTC</name>
<gene>
    <name evidence="11" type="ORF">CANTEDRAFT_105866</name>
</gene>
<evidence type="ECO:0000256" key="1">
    <source>
        <dbReference type="ARBA" id="ARBA00012840"/>
    </source>
</evidence>
<dbReference type="PROSITE" id="PS50862">
    <property type="entry name" value="AA_TRNA_LIGASE_II"/>
    <property type="match status" value="1"/>
</dbReference>
<dbReference type="STRING" id="590646.G3B6T4"/>
<proteinExistence type="predicted"/>
<dbReference type="InterPro" id="IPR045864">
    <property type="entry name" value="aa-tRNA-synth_II/BPL/LPL"/>
</dbReference>
<keyword evidence="12" id="KW-1185">Reference proteome</keyword>
<evidence type="ECO:0000256" key="2">
    <source>
        <dbReference type="ARBA" id="ARBA00022598"/>
    </source>
</evidence>
<feature type="binding site" evidence="9">
    <location>
        <begin position="280"/>
        <end position="282"/>
    </location>
    <ligand>
        <name>ATP</name>
        <dbReference type="ChEBI" id="CHEBI:30616"/>
    </ligand>
</feature>
<dbReference type="EMBL" id="GL996524">
    <property type="protein sequence ID" value="EGV63014.1"/>
    <property type="molecule type" value="Genomic_DNA"/>
</dbReference>
<dbReference type="GO" id="GO:0004828">
    <property type="term" value="F:serine-tRNA ligase activity"/>
    <property type="evidence" value="ECO:0007669"/>
    <property type="project" value="UniProtKB-EC"/>
</dbReference>
<dbReference type="PRINTS" id="PR00981">
    <property type="entry name" value="TRNASYNTHSER"/>
</dbReference>
<feature type="binding site" evidence="9">
    <location>
        <begin position="367"/>
        <end position="370"/>
    </location>
    <ligand>
        <name>ATP</name>
        <dbReference type="ChEBI" id="CHEBI:30616"/>
    </ligand>
</feature>
<dbReference type="Proteomes" id="UP000000707">
    <property type="component" value="Unassembled WGS sequence"/>
</dbReference>
<protein>
    <recommendedName>
        <fullName evidence="1">serine--tRNA ligase</fullName>
        <ecNumber evidence="1">6.1.1.11</ecNumber>
    </recommendedName>
    <alternativeName>
        <fullName evidence="6">Seryl-tRNA synthetase</fullName>
    </alternativeName>
    <alternativeName>
        <fullName evidence="7">Seryl-tRNA(Ser) synthetase</fullName>
    </alternativeName>
</protein>
<feature type="binding site" evidence="9">
    <location>
        <begin position="296"/>
        <end position="299"/>
    </location>
    <ligand>
        <name>ATP</name>
        <dbReference type="ChEBI" id="CHEBI:30616"/>
    </ligand>
</feature>
<keyword evidence="2" id="KW-0436">Ligase</keyword>
<dbReference type="OrthoDB" id="10264585at2759"/>
<dbReference type="Gene3D" id="3.30.930.10">
    <property type="entry name" value="Bira Bifunctional Protein, Domain 2"/>
    <property type="match status" value="1"/>
</dbReference>
<sequence length="440" mass="50028">MRLLRYYSILPKPNLEIRSIITNKDAYKDSILKRETKNLLHNLETVASQRPQELELIARLNSLKHKRAQITKSITPENKQTVLPQLADIKKSIKSLEPKVDELSATVLANAEALPNLIDPSVKSHQQVVEYLNVLETEIPSPLPEDDETLRVFDHKTIGERKGIFEFAKASKISGSSWYYLVGDGALLENALVQYALAQATHHHYQFVIPPTIVKNEVIKACGFKPKDQHNEQQIYEISDSDSSLIGTCEIPLAGYHANINFQVSEQFPKKYVGLSRSFRAEAGSRGRDTKGLYRVHEFTKLELFHYTTPESSALELEQLMEFQKSLIKNLGLKAKVINIPYNDLGAPAYKKYDIEAWMPGRNSWGELTSSSNCTDYQSRRLNIRYFDQEKNLKYVHTLNGTAMAVPRVIVAIVEQNYDPVTDQIKIPDVLVPLMGKKYI</sequence>
<dbReference type="GeneID" id="18245846"/>
<dbReference type="InterPro" id="IPR006195">
    <property type="entry name" value="aa-tRNA-synth_II"/>
</dbReference>
<evidence type="ECO:0000256" key="7">
    <source>
        <dbReference type="ARBA" id="ARBA00034892"/>
    </source>
</evidence>
<dbReference type="eggNOG" id="KOG2509">
    <property type="taxonomic scope" value="Eukaryota"/>
</dbReference>
<feature type="binding site" evidence="8">
    <location>
        <position position="400"/>
    </location>
    <ligand>
        <name>L-serine</name>
        <dbReference type="ChEBI" id="CHEBI:33384"/>
    </ligand>
</feature>
<feature type="binding site" evidence="8">
    <location>
        <position position="280"/>
    </location>
    <ligand>
        <name>L-serine</name>
        <dbReference type="ChEBI" id="CHEBI:33384"/>
    </ligand>
</feature>
<feature type="binding site" evidence="8">
    <location>
        <position position="303"/>
    </location>
    <ligand>
        <name>L-serine</name>
        <dbReference type="ChEBI" id="CHEBI:33384"/>
    </ligand>
</feature>
<feature type="site" description="Important for serine binding" evidence="8">
    <location>
        <position position="402"/>
    </location>
</feature>
<evidence type="ECO:0000256" key="4">
    <source>
        <dbReference type="ARBA" id="ARBA00022840"/>
    </source>
</evidence>
<feature type="binding site" evidence="8">
    <location>
        <position position="248"/>
    </location>
    <ligand>
        <name>L-serine</name>
        <dbReference type="ChEBI" id="CHEBI:33384"/>
    </ligand>
</feature>
<evidence type="ECO:0000256" key="5">
    <source>
        <dbReference type="ARBA" id="ARBA00023146"/>
    </source>
</evidence>
<dbReference type="AlphaFoldDB" id="G3B6T4"/>
<accession>G3B6T4</accession>
<dbReference type="NCBIfam" id="TIGR00414">
    <property type="entry name" value="serS"/>
    <property type="match status" value="1"/>
</dbReference>
<dbReference type="GO" id="GO:0006434">
    <property type="term" value="P:seryl-tRNA aminoacylation"/>
    <property type="evidence" value="ECO:0007669"/>
    <property type="project" value="InterPro"/>
</dbReference>
<dbReference type="InterPro" id="IPR010978">
    <property type="entry name" value="tRNA-bd_arm"/>
</dbReference>
<evidence type="ECO:0000259" key="10">
    <source>
        <dbReference type="PROSITE" id="PS50862"/>
    </source>
</evidence>
<evidence type="ECO:0000256" key="6">
    <source>
        <dbReference type="ARBA" id="ARBA00031113"/>
    </source>
</evidence>
<dbReference type="InterPro" id="IPR002314">
    <property type="entry name" value="aa-tRNA-synt_IIb"/>
</dbReference>
<evidence type="ECO:0000256" key="8">
    <source>
        <dbReference type="PIRSR" id="PIRSR001529-1"/>
    </source>
</evidence>
<dbReference type="PIRSF" id="PIRSF001529">
    <property type="entry name" value="Ser-tRNA-synth_IIa"/>
    <property type="match status" value="1"/>
</dbReference>
<keyword evidence="4 9" id="KW-0067">ATP-binding</keyword>
<dbReference type="InterPro" id="IPR002317">
    <property type="entry name" value="Ser-tRNA-ligase_type_1"/>
</dbReference>
<dbReference type="PANTHER" id="PTHR11778">
    <property type="entry name" value="SERYL-TRNA SYNTHETASE"/>
    <property type="match status" value="1"/>
</dbReference>
<feature type="domain" description="Aminoacyl-transfer RNA synthetases class-II family profile" evidence="10">
    <location>
        <begin position="269"/>
        <end position="433"/>
    </location>
</feature>
<evidence type="ECO:0000256" key="9">
    <source>
        <dbReference type="PIRSR" id="PIRSR001529-2"/>
    </source>
</evidence>
<dbReference type="GO" id="GO:0005524">
    <property type="term" value="F:ATP binding"/>
    <property type="evidence" value="ECO:0007669"/>
    <property type="project" value="UniProtKB-KW"/>
</dbReference>
<dbReference type="SUPFAM" id="SSF55681">
    <property type="entry name" value="Class II aaRS and biotin synthetases"/>
    <property type="match status" value="1"/>
</dbReference>
<keyword evidence="3" id="KW-0547">Nucleotide-binding</keyword>
<dbReference type="EC" id="6.1.1.11" evidence="1"/>
<evidence type="ECO:0000256" key="3">
    <source>
        <dbReference type="ARBA" id="ARBA00022741"/>
    </source>
</evidence>
<dbReference type="KEGG" id="cten:18245846"/>
<keyword evidence="5 11" id="KW-0030">Aminoacyl-tRNA synthetase</keyword>